<dbReference type="InterPro" id="IPR006726">
    <property type="entry name" value="PHBA_efflux_AaeB/fusaric-R"/>
</dbReference>
<keyword evidence="6 7" id="KW-0472">Membrane</keyword>
<feature type="transmembrane region" description="Helical" evidence="7">
    <location>
        <begin position="476"/>
        <end position="495"/>
    </location>
</feature>
<evidence type="ECO:0000256" key="7">
    <source>
        <dbReference type="SAM" id="Phobius"/>
    </source>
</evidence>
<dbReference type="PANTHER" id="PTHR30509:SF9">
    <property type="entry name" value="MULTIDRUG RESISTANCE PROTEIN MDTO"/>
    <property type="match status" value="1"/>
</dbReference>
<keyword evidence="2" id="KW-0813">Transport</keyword>
<dbReference type="Proteomes" id="UP000550787">
    <property type="component" value="Unassembled WGS sequence"/>
</dbReference>
<feature type="transmembrane region" description="Helical" evidence="7">
    <location>
        <begin position="373"/>
        <end position="391"/>
    </location>
</feature>
<keyword evidence="3" id="KW-1003">Cell membrane</keyword>
<dbReference type="AlphaFoldDB" id="A0A7W4I6Q9"/>
<evidence type="ECO:0000313" key="8">
    <source>
        <dbReference type="EMBL" id="MBB2157262.1"/>
    </source>
</evidence>
<evidence type="ECO:0000256" key="2">
    <source>
        <dbReference type="ARBA" id="ARBA00022448"/>
    </source>
</evidence>
<organism evidence="8 9">
    <name type="scientific">Gluconacetobacter diazotrophicus</name>
    <name type="common">Acetobacter diazotrophicus</name>
    <dbReference type="NCBI Taxonomy" id="33996"/>
    <lineage>
        <taxon>Bacteria</taxon>
        <taxon>Pseudomonadati</taxon>
        <taxon>Pseudomonadota</taxon>
        <taxon>Alphaproteobacteria</taxon>
        <taxon>Acetobacterales</taxon>
        <taxon>Acetobacteraceae</taxon>
        <taxon>Gluconacetobacter</taxon>
    </lineage>
</organism>
<dbReference type="Pfam" id="PF04632">
    <property type="entry name" value="FUSC"/>
    <property type="match status" value="1"/>
</dbReference>
<keyword evidence="5 7" id="KW-1133">Transmembrane helix</keyword>
<feature type="transmembrane region" description="Helical" evidence="7">
    <location>
        <begin position="109"/>
        <end position="129"/>
    </location>
</feature>
<evidence type="ECO:0000256" key="5">
    <source>
        <dbReference type="ARBA" id="ARBA00022989"/>
    </source>
</evidence>
<evidence type="ECO:0000313" key="9">
    <source>
        <dbReference type="Proteomes" id="UP000550787"/>
    </source>
</evidence>
<keyword evidence="4 7" id="KW-0812">Transmembrane</keyword>
<name>A0A7W4I6Q9_GLUDI</name>
<dbReference type="GO" id="GO:0005886">
    <property type="term" value="C:plasma membrane"/>
    <property type="evidence" value="ECO:0007669"/>
    <property type="project" value="UniProtKB-SubCell"/>
</dbReference>
<evidence type="ECO:0000256" key="4">
    <source>
        <dbReference type="ARBA" id="ARBA00022692"/>
    </source>
</evidence>
<reference evidence="8 9" key="1">
    <citation type="submission" date="2020-04" db="EMBL/GenBank/DDBJ databases">
        <title>Description of novel Gluconacetobacter.</title>
        <authorList>
            <person name="Sombolestani A."/>
        </authorList>
    </citation>
    <scope>NUCLEOTIDE SEQUENCE [LARGE SCALE GENOMIC DNA]</scope>
    <source>
        <strain evidence="8 9">LMG 7603</strain>
    </source>
</reference>
<feature type="transmembrane region" description="Helical" evidence="7">
    <location>
        <begin position="134"/>
        <end position="153"/>
    </location>
</feature>
<feature type="transmembrane region" description="Helical" evidence="7">
    <location>
        <begin position="168"/>
        <end position="189"/>
    </location>
</feature>
<protein>
    <submittedName>
        <fullName evidence="8">FUSC family protein</fullName>
    </submittedName>
</protein>
<dbReference type="GO" id="GO:0022857">
    <property type="term" value="F:transmembrane transporter activity"/>
    <property type="evidence" value="ECO:0007669"/>
    <property type="project" value="InterPro"/>
</dbReference>
<proteinExistence type="predicted"/>
<feature type="transmembrane region" description="Helical" evidence="7">
    <location>
        <begin position="397"/>
        <end position="414"/>
    </location>
</feature>
<sequence length="669" mass="73312">MRPAARRAAAVQPGMPVAPHIAQRLSWLYAPSKEDFAFALRTALAAILSLLIAMWMELDSPQWAPLTVWVVAQSSRGESLSKARWRVVGTLVGSVAAMALVAAFPQAPGLFFCSLAVWIGLCCAVATLLDNYRAYGLILTGFTSAIVATGAILEPDHVFEISMARTSYILLGVICEATLAVIFMPSLLAQARRTLHLRLATTFGETRAAAAGLLEGDIRPDALGKVLMDLVAFNSQIEFAEIELEPGSRTGDHARAALAGMLVMLARARGLSLLAAGPHADRTARDEARAVGHILRDSRLDGSDAARTPPLRHAWQDRPAAMDTAEDSILPRLFTALLDDTDHVMAEIVASDRPVRGDRFRFRTVSRRHAVEAVENGVRAGCAIIGAWLIWEVTAWQHGPAFVSFVALVYGLLATRENPILAGMPFMTGGLYCALVTMLFVFLVIPAITAPEVLVLALLVPMTIGGLAARNARTAGYAFSFNMFLPVLIGPMNQARYDEVSFLNTTCAFLLSILFAVLTYRVIVPFRVDSHMRRTAAWTERRLRGVAGRHARLSGHQWLATNASSLVRILRNASAVPPDMLAQYMQAQLRAMTVGTCVIELRTIARQDHLPGDVRTALWSFLDQWKKGHPGLQAVQAWMDDRQRETRDEDERTEMRRIISCLHLIRISG</sequence>
<evidence type="ECO:0000256" key="6">
    <source>
        <dbReference type="ARBA" id="ARBA00023136"/>
    </source>
</evidence>
<feature type="transmembrane region" description="Helical" evidence="7">
    <location>
        <begin position="501"/>
        <end position="524"/>
    </location>
</feature>
<feature type="transmembrane region" description="Helical" evidence="7">
    <location>
        <begin position="426"/>
        <end position="447"/>
    </location>
</feature>
<dbReference type="EMBL" id="JABEQG010000027">
    <property type="protein sequence ID" value="MBB2157262.1"/>
    <property type="molecule type" value="Genomic_DNA"/>
</dbReference>
<gene>
    <name evidence="8" type="ORF">HLH33_13235</name>
</gene>
<evidence type="ECO:0000256" key="1">
    <source>
        <dbReference type="ARBA" id="ARBA00004651"/>
    </source>
</evidence>
<feature type="transmembrane region" description="Helical" evidence="7">
    <location>
        <begin position="36"/>
        <end position="56"/>
    </location>
</feature>
<comment type="subcellular location">
    <subcellularLocation>
        <location evidence="1">Cell membrane</location>
        <topology evidence="1">Multi-pass membrane protein</topology>
    </subcellularLocation>
</comment>
<dbReference type="PANTHER" id="PTHR30509">
    <property type="entry name" value="P-HYDROXYBENZOIC ACID EFFLUX PUMP SUBUNIT-RELATED"/>
    <property type="match status" value="1"/>
</dbReference>
<evidence type="ECO:0000256" key="3">
    <source>
        <dbReference type="ARBA" id="ARBA00022475"/>
    </source>
</evidence>
<comment type="caution">
    <text evidence="8">The sequence shown here is derived from an EMBL/GenBank/DDBJ whole genome shotgun (WGS) entry which is preliminary data.</text>
</comment>
<feature type="transmembrane region" description="Helical" evidence="7">
    <location>
        <begin position="453"/>
        <end position="469"/>
    </location>
</feature>
<accession>A0A7W4I6Q9</accession>